<feature type="compositionally biased region" description="Low complexity" evidence="1">
    <location>
        <begin position="501"/>
        <end position="515"/>
    </location>
</feature>
<proteinExistence type="predicted"/>
<feature type="region of interest" description="Disordered" evidence="1">
    <location>
        <begin position="917"/>
        <end position="945"/>
    </location>
</feature>
<protein>
    <submittedName>
        <fullName evidence="2">Uncharacterized protein</fullName>
    </submittedName>
</protein>
<feature type="region of interest" description="Disordered" evidence="1">
    <location>
        <begin position="570"/>
        <end position="598"/>
    </location>
</feature>
<feature type="compositionally biased region" description="Basic and acidic residues" evidence="1">
    <location>
        <begin position="575"/>
        <end position="586"/>
    </location>
</feature>
<evidence type="ECO:0000313" key="2">
    <source>
        <dbReference type="EMBL" id="CAE4601363.1"/>
    </source>
</evidence>
<accession>A0A7S4R2L4</accession>
<feature type="compositionally biased region" description="Polar residues" evidence="1">
    <location>
        <begin position="279"/>
        <end position="289"/>
    </location>
</feature>
<feature type="region of interest" description="Disordered" evidence="1">
    <location>
        <begin position="249"/>
        <end position="524"/>
    </location>
</feature>
<gene>
    <name evidence="2" type="ORF">AMON00008_LOCUS29187</name>
</gene>
<feature type="compositionally biased region" description="Basic and acidic residues" evidence="1">
    <location>
        <begin position="259"/>
        <end position="268"/>
    </location>
</feature>
<evidence type="ECO:0000256" key="1">
    <source>
        <dbReference type="SAM" id="MobiDB-lite"/>
    </source>
</evidence>
<feature type="compositionally biased region" description="Basic residues" evidence="1">
    <location>
        <begin position="452"/>
        <end position="462"/>
    </location>
</feature>
<reference evidence="2" key="1">
    <citation type="submission" date="2021-01" db="EMBL/GenBank/DDBJ databases">
        <authorList>
            <person name="Corre E."/>
            <person name="Pelletier E."/>
            <person name="Niang G."/>
            <person name="Scheremetjew M."/>
            <person name="Finn R."/>
            <person name="Kale V."/>
            <person name="Holt S."/>
            <person name="Cochrane G."/>
            <person name="Meng A."/>
            <person name="Brown T."/>
            <person name="Cohen L."/>
        </authorList>
    </citation>
    <scope>NUCLEOTIDE SEQUENCE</scope>
    <source>
        <strain evidence="2">CCMP3105</strain>
    </source>
</reference>
<dbReference type="EMBL" id="HBNR01042004">
    <property type="protein sequence ID" value="CAE4601363.1"/>
    <property type="molecule type" value="Transcribed_RNA"/>
</dbReference>
<dbReference type="AlphaFoldDB" id="A0A7S4R2L4"/>
<sequence>MEPPPAAVPAAPPAVAAAAAVAAVRPGSAAVTPRRGVVRPFVAATLLPVPQPAAETPVLMAARPTVAPQPVVAAWLPARGAAGQASGNPVVLLPRTLAVGVPANAAAGPWLGPTGGGACSSGSGPQRSLSTGALHDVGRRPPAGIQTMVAAPVTTAVIRSVSPARQASPEREELSGRAQGGLEALTSREGRAPACQPLQPRLAVLRLSASSSTPDICRASAVVTARPELVRTSSSERLVPLAHRELVRSSSTERFLPLARREPPRESSSDPLVPEDDQSPSPRLVNTKSLADRWLEPPSPQKPQVLTGPFLPSLGNSPEEFPREQDLVPPPPQAQMRADQGSHMADLGPPQQSNQRPNLTPPKHLQRAPASTPKVPTESTAAPPGSDGPEWSRPPSPRMALDSRSTFFDAAVNPPVDCTCVSLEETTPPVPTATPPVPESLAEEQPAQATSGRRRRWSPKGSRRSELPLQVPLERGAPAEQAATLHEVGPGSTPTPRGPEAAEPGSGSAVSSVPPQDATCASRFDGTEAGNSFLRLLHDQAAGSWVPYARRYGADASSCCTTSSTTAAAASVSFERSRSEDSEGRGGQKRSSSPSKRCQVLYEDHEMRQRKFLELYAERRRREEEDSRRAHSPVSRRPFDRSAFDHWYDESIGRYHQVEKARKELQRVEALRRKRQEFTHCSFVSQAERGSGGLSRSGSSSSMGASVGAWQRKQYVRPGGGGGARAASAAVAATRRRHEEASHMVALVEDLKQQQALQLADLHSLLAQEKERRETVGMESARRLELGLGESRKKLKHFAETAEGKAFLQERAERYCQLNRGMSEEEALLEAENDLAKASESKLRSKIDSALHEQFLHDMQRIQLERLKVAWELIQLQRRCEGLLTAGTVTQAALQGYDMDLVDRVTNEAWYLEAREAAARKAGSEHSPPPRSGSLPPQRVRRAGR</sequence>
<feature type="compositionally biased region" description="Pro residues" evidence="1">
    <location>
        <begin position="428"/>
        <end position="438"/>
    </location>
</feature>
<name>A0A7S4R2L4_9DINO</name>
<organism evidence="2">
    <name type="scientific">Alexandrium monilatum</name>
    <dbReference type="NCBI Taxonomy" id="311494"/>
    <lineage>
        <taxon>Eukaryota</taxon>
        <taxon>Sar</taxon>
        <taxon>Alveolata</taxon>
        <taxon>Dinophyceae</taxon>
        <taxon>Gonyaulacales</taxon>
        <taxon>Pyrocystaceae</taxon>
        <taxon>Alexandrium</taxon>
    </lineage>
</organism>